<proteinExistence type="inferred from homology"/>
<evidence type="ECO:0000256" key="4">
    <source>
        <dbReference type="ARBA" id="ARBA00022454"/>
    </source>
</evidence>
<dbReference type="GO" id="GO:0005634">
    <property type="term" value="C:nucleus"/>
    <property type="evidence" value="ECO:0007669"/>
    <property type="project" value="UniProtKB-SubCell"/>
</dbReference>
<evidence type="ECO:0008006" key="9">
    <source>
        <dbReference type="Google" id="ProtNLM"/>
    </source>
</evidence>
<keyword evidence="6" id="KW-0137">Centromere</keyword>
<gene>
    <name evidence="7" type="ORF">GQX73_g3027</name>
</gene>
<comment type="caution">
    <text evidence="7">The sequence shown here is derived from an EMBL/GenBank/DDBJ whole genome shotgun (WGS) entry which is preliminary data.</text>
</comment>
<dbReference type="PANTHER" id="PTHR14582:SF1">
    <property type="entry name" value="CENTROMERE PROTEIN O"/>
    <property type="match status" value="1"/>
</dbReference>
<protein>
    <recommendedName>
        <fullName evidence="9">Cenp-O kinetochore centromere component</fullName>
    </recommendedName>
</protein>
<dbReference type="EMBL" id="WUBL01000022">
    <property type="protein sequence ID" value="KAF2970519.1"/>
    <property type="molecule type" value="Genomic_DNA"/>
</dbReference>
<evidence type="ECO:0000256" key="5">
    <source>
        <dbReference type="ARBA" id="ARBA00023242"/>
    </source>
</evidence>
<evidence type="ECO:0000256" key="3">
    <source>
        <dbReference type="ARBA" id="ARBA00007321"/>
    </source>
</evidence>
<name>A0A7C8J4H8_9PEZI</name>
<keyword evidence="8" id="KW-1185">Reference proteome</keyword>
<evidence type="ECO:0000313" key="8">
    <source>
        <dbReference type="Proteomes" id="UP000481858"/>
    </source>
</evidence>
<dbReference type="Proteomes" id="UP000481858">
    <property type="component" value="Unassembled WGS sequence"/>
</dbReference>
<evidence type="ECO:0000256" key="2">
    <source>
        <dbReference type="ARBA" id="ARBA00004584"/>
    </source>
</evidence>
<dbReference type="PANTHER" id="PTHR14582">
    <property type="entry name" value="INNER KINETOCHORE SUBUNIT MAL2"/>
    <property type="match status" value="1"/>
</dbReference>
<keyword evidence="4" id="KW-0158">Chromosome</keyword>
<evidence type="ECO:0000256" key="6">
    <source>
        <dbReference type="ARBA" id="ARBA00023328"/>
    </source>
</evidence>
<dbReference type="GO" id="GO:0031511">
    <property type="term" value="C:Mis6-Sim4 complex"/>
    <property type="evidence" value="ECO:0007669"/>
    <property type="project" value="TreeGrafter"/>
</dbReference>
<organism evidence="7 8">
    <name type="scientific">Xylaria multiplex</name>
    <dbReference type="NCBI Taxonomy" id="323545"/>
    <lineage>
        <taxon>Eukaryota</taxon>
        <taxon>Fungi</taxon>
        <taxon>Dikarya</taxon>
        <taxon>Ascomycota</taxon>
        <taxon>Pezizomycotina</taxon>
        <taxon>Sordariomycetes</taxon>
        <taxon>Xylariomycetidae</taxon>
        <taxon>Xylariales</taxon>
        <taxon>Xylariaceae</taxon>
        <taxon>Xylaria</taxon>
    </lineage>
</organism>
<comment type="similarity">
    <text evidence="3">Belongs to the CENP-O/MCM21 family.</text>
</comment>
<evidence type="ECO:0000313" key="7">
    <source>
        <dbReference type="EMBL" id="KAF2970519.1"/>
    </source>
</evidence>
<dbReference type="AlphaFoldDB" id="A0A7C8J4H8"/>
<dbReference type="OrthoDB" id="10050372at2759"/>
<dbReference type="InParanoid" id="A0A7C8J4H8"/>
<evidence type="ECO:0000256" key="1">
    <source>
        <dbReference type="ARBA" id="ARBA00004123"/>
    </source>
</evidence>
<dbReference type="InterPro" id="IPR018464">
    <property type="entry name" value="CENP-O"/>
</dbReference>
<dbReference type="Pfam" id="PF09496">
    <property type="entry name" value="CENP-O"/>
    <property type="match status" value="1"/>
</dbReference>
<accession>A0A7C8J4H8</accession>
<keyword evidence="5" id="KW-0539">Nucleus</keyword>
<reference evidence="7 8" key="1">
    <citation type="submission" date="2019-12" db="EMBL/GenBank/DDBJ databases">
        <title>Draft genome sequence of the ascomycete Xylaria multiplex DSM 110363.</title>
        <authorList>
            <person name="Buettner E."/>
            <person name="Kellner H."/>
        </authorList>
    </citation>
    <scope>NUCLEOTIDE SEQUENCE [LARGE SCALE GENOMIC DNA]</scope>
    <source>
        <strain evidence="7 8">DSM 110363</strain>
    </source>
</reference>
<comment type="subcellular location">
    <subcellularLocation>
        <location evidence="2">Chromosome</location>
        <location evidence="2">Centromere</location>
    </subcellularLocation>
    <subcellularLocation>
        <location evidence="1">Nucleus</location>
    </subcellularLocation>
</comment>
<sequence length="348" mass="39168">MAAIFPDRETASDIVYGIDAIVKRDGTIDLRQRSLDAVVGHNDEHKPIYRPSYDLSSIAVYDNLNFINRVRELACSNRLNLEQKFAKDMILTYLVPLESLKNDVKLQATTLMTADSTRQILQSKTTGHQRSGTSEAVKQRLLAQFQEQSAHKQQCLYRACATITTFKVNDPDPNAVDGGNVLGLRFEIMSKAKFVRPYYVMLNRPYANRRYAWPLNTCLPPPAKGDEDPPKKQDLSRFARTLRRELVRYHNRAALIGDMKKAAGLGSKKALGQELDTAIVDISAADAEAKQISMQWRDGRSGRLIMNDDGDIVKMVVQGDNGRDRETVRQFLGGAVRVEDVTKRLDSH</sequence>